<dbReference type="EMBL" id="MU275870">
    <property type="protein sequence ID" value="KAI0049665.1"/>
    <property type="molecule type" value="Genomic_DNA"/>
</dbReference>
<protein>
    <submittedName>
        <fullName evidence="1">Uncharacterized protein</fullName>
    </submittedName>
</protein>
<reference evidence="1" key="1">
    <citation type="submission" date="2021-02" db="EMBL/GenBank/DDBJ databases">
        <authorList>
            <consortium name="DOE Joint Genome Institute"/>
            <person name="Ahrendt S."/>
            <person name="Looney B.P."/>
            <person name="Miyauchi S."/>
            <person name="Morin E."/>
            <person name="Drula E."/>
            <person name="Courty P.E."/>
            <person name="Chicoki N."/>
            <person name="Fauchery L."/>
            <person name="Kohler A."/>
            <person name="Kuo A."/>
            <person name="Labutti K."/>
            <person name="Pangilinan J."/>
            <person name="Lipzen A."/>
            <person name="Riley R."/>
            <person name="Andreopoulos W."/>
            <person name="He G."/>
            <person name="Johnson J."/>
            <person name="Barry K.W."/>
            <person name="Grigoriev I.V."/>
            <person name="Nagy L."/>
            <person name="Hibbett D."/>
            <person name="Henrissat B."/>
            <person name="Matheny P.B."/>
            <person name="Labbe J."/>
            <person name="Martin F."/>
        </authorList>
    </citation>
    <scope>NUCLEOTIDE SEQUENCE</scope>
    <source>
        <strain evidence="1">FP105234-sp</strain>
    </source>
</reference>
<proteinExistence type="predicted"/>
<dbReference type="Proteomes" id="UP000814033">
    <property type="component" value="Unassembled WGS sequence"/>
</dbReference>
<evidence type="ECO:0000313" key="1">
    <source>
        <dbReference type="EMBL" id="KAI0049665.1"/>
    </source>
</evidence>
<reference evidence="1" key="2">
    <citation type="journal article" date="2022" name="New Phytol.">
        <title>Evolutionary transition to the ectomycorrhizal habit in the genomes of a hyperdiverse lineage of mushroom-forming fungi.</title>
        <authorList>
            <person name="Looney B."/>
            <person name="Miyauchi S."/>
            <person name="Morin E."/>
            <person name="Drula E."/>
            <person name="Courty P.E."/>
            <person name="Kohler A."/>
            <person name="Kuo A."/>
            <person name="LaButti K."/>
            <person name="Pangilinan J."/>
            <person name="Lipzen A."/>
            <person name="Riley R."/>
            <person name="Andreopoulos W."/>
            <person name="He G."/>
            <person name="Johnson J."/>
            <person name="Nolan M."/>
            <person name="Tritt A."/>
            <person name="Barry K.W."/>
            <person name="Grigoriev I.V."/>
            <person name="Nagy L.G."/>
            <person name="Hibbett D."/>
            <person name="Henrissat B."/>
            <person name="Matheny P.B."/>
            <person name="Labbe J."/>
            <person name="Martin F.M."/>
        </authorList>
    </citation>
    <scope>NUCLEOTIDE SEQUENCE</scope>
    <source>
        <strain evidence="1">FP105234-sp</strain>
    </source>
</reference>
<comment type="caution">
    <text evidence="1">The sequence shown here is derived from an EMBL/GenBank/DDBJ whole genome shotgun (WGS) entry which is preliminary data.</text>
</comment>
<organism evidence="1 2">
    <name type="scientific">Auriscalpium vulgare</name>
    <dbReference type="NCBI Taxonomy" id="40419"/>
    <lineage>
        <taxon>Eukaryota</taxon>
        <taxon>Fungi</taxon>
        <taxon>Dikarya</taxon>
        <taxon>Basidiomycota</taxon>
        <taxon>Agaricomycotina</taxon>
        <taxon>Agaricomycetes</taxon>
        <taxon>Russulales</taxon>
        <taxon>Auriscalpiaceae</taxon>
        <taxon>Auriscalpium</taxon>
    </lineage>
</organism>
<name>A0ACB8S1C4_9AGAM</name>
<sequence>MSPMHNVFDRKRTFSKLAESEGIFLHRKPRSPRLSVSGDGSSGSQEKKNTSADDKRLCGLGFAADLPTLRNSEDGSSSACAAPSRTSSPKPESSHSRPTGGRRRSSLLSAMKSLGSSFRTADHATIESPRPTIPENPFDRELLSEEVILGSVNSHIPRVTSPIAPFSGFASQAEVVDNRSRYAERRRAARNSAAEKTRHIEQAEGDGLFFASRSRNASKVSKFPVSVPAP</sequence>
<evidence type="ECO:0000313" key="2">
    <source>
        <dbReference type="Proteomes" id="UP000814033"/>
    </source>
</evidence>
<keyword evidence="2" id="KW-1185">Reference proteome</keyword>
<gene>
    <name evidence="1" type="ORF">FA95DRAFT_1556537</name>
</gene>
<accession>A0ACB8S1C4</accession>